<dbReference type="NCBIfam" id="TIGR01187">
    <property type="entry name" value="potA"/>
    <property type="match status" value="1"/>
</dbReference>
<dbReference type="PANTHER" id="PTHR42781:SF4">
    <property type="entry name" value="SPERMIDINE_PUTRESCINE IMPORT ATP-BINDING PROTEIN POTA"/>
    <property type="match status" value="1"/>
</dbReference>
<protein>
    <recommendedName>
        <fullName evidence="7">Spermidine/putrescine import ATP-binding protein PotA</fullName>
        <ecNumber evidence="7">7.6.2.11</ecNumber>
    </recommendedName>
</protein>
<keyword evidence="6 7" id="KW-0472">Membrane</keyword>
<feature type="domain" description="ABC transporter" evidence="8">
    <location>
        <begin position="6"/>
        <end position="236"/>
    </location>
</feature>
<accession>A0A968G8V4</accession>
<dbReference type="GO" id="GO:0005524">
    <property type="term" value="F:ATP binding"/>
    <property type="evidence" value="ECO:0007669"/>
    <property type="project" value="UniProtKB-KW"/>
</dbReference>
<dbReference type="AlphaFoldDB" id="A0A968G8V4"/>
<evidence type="ECO:0000256" key="5">
    <source>
        <dbReference type="ARBA" id="ARBA00022967"/>
    </source>
</evidence>
<dbReference type="InterPro" id="IPR017879">
    <property type="entry name" value="PotA_ATP-bd"/>
</dbReference>
<proteinExistence type="inferred from homology"/>
<keyword evidence="3 7" id="KW-0547">Nucleotide-binding</keyword>
<dbReference type="SUPFAM" id="SSF52540">
    <property type="entry name" value="P-loop containing nucleoside triphosphate hydrolases"/>
    <property type="match status" value="1"/>
</dbReference>
<dbReference type="InterPro" id="IPR027417">
    <property type="entry name" value="P-loop_NTPase"/>
</dbReference>
<dbReference type="InterPro" id="IPR013611">
    <property type="entry name" value="Transp-assoc_OB_typ2"/>
</dbReference>
<name>A0A968G8V4_9SPIO</name>
<dbReference type="FunFam" id="3.40.50.300:FF:000133">
    <property type="entry name" value="Spermidine/putrescine import ATP-binding protein PotA"/>
    <property type="match status" value="1"/>
</dbReference>
<evidence type="ECO:0000256" key="1">
    <source>
        <dbReference type="ARBA" id="ARBA00022448"/>
    </source>
</evidence>
<dbReference type="EMBL" id="JAATLJ010000001">
    <property type="protein sequence ID" value="NIZ40131.1"/>
    <property type="molecule type" value="Genomic_DNA"/>
</dbReference>
<evidence type="ECO:0000256" key="2">
    <source>
        <dbReference type="ARBA" id="ARBA00022475"/>
    </source>
</evidence>
<evidence type="ECO:0000256" key="4">
    <source>
        <dbReference type="ARBA" id="ARBA00022840"/>
    </source>
</evidence>
<comment type="similarity">
    <text evidence="7">Belongs to the ABC transporter superfamily. Spermidine/putrescine importer (TC 3.A.1.11.1) family.</text>
</comment>
<dbReference type="GO" id="GO:0043190">
    <property type="term" value="C:ATP-binding cassette (ABC) transporter complex"/>
    <property type="evidence" value="ECO:0007669"/>
    <property type="project" value="InterPro"/>
</dbReference>
<reference evidence="9 10" key="1">
    <citation type="submission" date="2020-03" db="EMBL/GenBank/DDBJ databases">
        <title>Spirochaetal bacteria isolated from arthropods constitute a novel genus Entomospira genus novum within the order Spirochaetales.</title>
        <authorList>
            <person name="Grana-Miraglia L."/>
            <person name="Sikutova S."/>
            <person name="Fingerle V."/>
            <person name="Sing A."/>
            <person name="Castillo-Ramirez S."/>
            <person name="Margos G."/>
            <person name="Rudolf I."/>
        </authorList>
    </citation>
    <scope>NUCLEOTIDE SEQUENCE [LARGE SCALE GENOMIC DNA]</scope>
    <source>
        <strain evidence="9 10">BR193</strain>
    </source>
</reference>
<keyword evidence="1 7" id="KW-0813">Transport</keyword>
<dbReference type="SUPFAM" id="SSF50331">
    <property type="entry name" value="MOP-like"/>
    <property type="match status" value="1"/>
</dbReference>
<sequence length="379" mass="42389">MKGSVVRFENVKKSFGDFVAVKEANIEIRSGEFFSLLGPSGCGKTTLLRMLAGFEVPTSGAIYLDDVNVTALAPDKRPVNTVFQNYALFPHLNVFENVAFPLRLQKRSTREIYQRVEEYLELVQLTGKEGNRISQLSGGQKQRVAIARALINEPKVLLLDEPLSALDAKLRQRMLVQLDRIHDEVGVTFVFVTHDQTEALSISDRIAVMNAGQVEQLGEPFEIYESPVSAFVANFIGETNLFTGKVMKVQGDWVDVNVASIGTLKVTADDDIKPKVGDTINLTVRPEKISLGKDKPKIVDQKPGEYNLFHGIIHDMIYLGSESKCFITLDGSEFVFRAIKPHSKYLDDGPEITWEDTVYFWWHANDAYIVAIVEEASQS</sequence>
<evidence type="ECO:0000256" key="6">
    <source>
        <dbReference type="ARBA" id="ARBA00023136"/>
    </source>
</evidence>
<dbReference type="Pfam" id="PF08402">
    <property type="entry name" value="TOBE_2"/>
    <property type="match status" value="1"/>
</dbReference>
<dbReference type="InterPro" id="IPR008995">
    <property type="entry name" value="Mo/tungstate-bd_C_term_dom"/>
</dbReference>
<keyword evidence="2 7" id="KW-1003">Cell membrane</keyword>
<evidence type="ECO:0000313" key="9">
    <source>
        <dbReference type="EMBL" id="NIZ40131.1"/>
    </source>
</evidence>
<organism evidence="9 10">
    <name type="scientific">Entomospira entomophila</name>
    <dbReference type="NCBI Taxonomy" id="2719988"/>
    <lineage>
        <taxon>Bacteria</taxon>
        <taxon>Pseudomonadati</taxon>
        <taxon>Spirochaetota</taxon>
        <taxon>Spirochaetia</taxon>
        <taxon>Spirochaetales</taxon>
        <taxon>Spirochaetaceae</taxon>
        <taxon>Entomospira</taxon>
    </lineage>
</organism>
<comment type="catalytic activity">
    <reaction evidence="7">
        <text>ATP + H2O + polyamine-[polyamine-binding protein]Side 1 = ADP + phosphate + polyamineSide 2 + [polyamine-binding protein]Side 1.</text>
        <dbReference type="EC" id="7.6.2.11"/>
    </reaction>
</comment>
<dbReference type="InterPro" id="IPR003439">
    <property type="entry name" value="ABC_transporter-like_ATP-bd"/>
</dbReference>
<dbReference type="InterPro" id="IPR003593">
    <property type="entry name" value="AAA+_ATPase"/>
</dbReference>
<dbReference type="CDD" id="cd03300">
    <property type="entry name" value="ABC_PotA_N"/>
    <property type="match status" value="1"/>
</dbReference>
<dbReference type="EC" id="7.6.2.11" evidence="7"/>
<dbReference type="GO" id="GO:0016887">
    <property type="term" value="F:ATP hydrolysis activity"/>
    <property type="evidence" value="ECO:0007669"/>
    <property type="project" value="InterPro"/>
</dbReference>
<comment type="subunit">
    <text evidence="7">The complex is composed of two ATP-binding proteins (PotA), two transmembrane proteins (PotB and PotC) and a solute-binding protein (PotD).</text>
</comment>
<dbReference type="Gene3D" id="2.40.50.100">
    <property type="match status" value="1"/>
</dbReference>
<comment type="function">
    <text evidence="7">Part of the ABC transporter complex PotABCD involved in spermidine/putrescine import. Responsible for energy coupling to the transport system.</text>
</comment>
<dbReference type="PROSITE" id="PS50893">
    <property type="entry name" value="ABC_TRANSPORTER_2"/>
    <property type="match status" value="1"/>
</dbReference>
<dbReference type="Proteomes" id="UP000711995">
    <property type="component" value="Unassembled WGS sequence"/>
</dbReference>
<keyword evidence="4 7" id="KW-0067">ATP-binding</keyword>
<gene>
    <name evidence="7" type="primary">potA</name>
    <name evidence="9" type="ORF">HCT14_01180</name>
</gene>
<evidence type="ECO:0000256" key="3">
    <source>
        <dbReference type="ARBA" id="ARBA00022741"/>
    </source>
</evidence>
<dbReference type="PANTHER" id="PTHR42781">
    <property type="entry name" value="SPERMIDINE/PUTRESCINE IMPORT ATP-BINDING PROTEIN POTA"/>
    <property type="match status" value="1"/>
</dbReference>
<dbReference type="PROSITE" id="PS00211">
    <property type="entry name" value="ABC_TRANSPORTER_1"/>
    <property type="match status" value="1"/>
</dbReference>
<keyword evidence="5 7" id="KW-1278">Translocase</keyword>
<evidence type="ECO:0000313" key="10">
    <source>
        <dbReference type="Proteomes" id="UP000711995"/>
    </source>
</evidence>
<dbReference type="InterPro" id="IPR017871">
    <property type="entry name" value="ABC_transporter-like_CS"/>
</dbReference>
<dbReference type="InterPro" id="IPR050093">
    <property type="entry name" value="ABC_SmlMolc_Importer"/>
</dbReference>
<dbReference type="SMART" id="SM00382">
    <property type="entry name" value="AAA"/>
    <property type="match status" value="1"/>
</dbReference>
<dbReference type="Gene3D" id="3.40.50.300">
    <property type="entry name" value="P-loop containing nucleotide triphosphate hydrolases"/>
    <property type="match status" value="1"/>
</dbReference>
<evidence type="ECO:0000256" key="7">
    <source>
        <dbReference type="RuleBase" id="RU364083"/>
    </source>
</evidence>
<dbReference type="GO" id="GO:0015594">
    <property type="term" value="F:ABC-type putrescine transporter activity"/>
    <property type="evidence" value="ECO:0007669"/>
    <property type="project" value="InterPro"/>
</dbReference>
<dbReference type="InterPro" id="IPR005893">
    <property type="entry name" value="PotA-like"/>
</dbReference>
<comment type="caution">
    <text evidence="9">The sequence shown here is derived from an EMBL/GenBank/DDBJ whole genome shotgun (WGS) entry which is preliminary data.</text>
</comment>
<keyword evidence="10" id="KW-1185">Reference proteome</keyword>
<dbReference type="RefSeq" id="WP_167699741.1">
    <property type="nucleotide sequence ID" value="NZ_CP118174.1"/>
</dbReference>
<evidence type="ECO:0000259" key="8">
    <source>
        <dbReference type="PROSITE" id="PS50893"/>
    </source>
</evidence>
<dbReference type="Pfam" id="PF00005">
    <property type="entry name" value="ABC_tran"/>
    <property type="match status" value="1"/>
</dbReference>